<comment type="caution">
    <text evidence="1">The sequence shown here is derived from an EMBL/GenBank/DDBJ whole genome shotgun (WGS) entry which is preliminary data.</text>
</comment>
<dbReference type="EMBL" id="BKCJ011830359">
    <property type="protein sequence ID" value="GFD56517.1"/>
    <property type="molecule type" value="Genomic_DNA"/>
</dbReference>
<dbReference type="AlphaFoldDB" id="A0A699X9Z6"/>
<sequence length="89" mass="9302">GHGNCWVGALCENDGPGPLCVLLGAVGDGLGDLLDVLGVDVVRLGKGSGLSLVANEDVDVRKDLIERVLEELSDEGSRQVEDKGLRYVS</sequence>
<reference evidence="1" key="1">
    <citation type="journal article" date="2019" name="Sci. Rep.">
        <title>Draft genome of Tanacetum cinerariifolium, the natural source of mosquito coil.</title>
        <authorList>
            <person name="Yamashiro T."/>
            <person name="Shiraishi A."/>
            <person name="Satake H."/>
            <person name="Nakayama K."/>
        </authorList>
    </citation>
    <scope>NUCLEOTIDE SEQUENCE</scope>
</reference>
<gene>
    <name evidence="1" type="ORF">Tci_928486</name>
</gene>
<feature type="non-terminal residue" evidence="1">
    <location>
        <position position="1"/>
    </location>
</feature>
<organism evidence="1">
    <name type="scientific">Tanacetum cinerariifolium</name>
    <name type="common">Dalmatian daisy</name>
    <name type="synonym">Chrysanthemum cinerariifolium</name>
    <dbReference type="NCBI Taxonomy" id="118510"/>
    <lineage>
        <taxon>Eukaryota</taxon>
        <taxon>Viridiplantae</taxon>
        <taxon>Streptophyta</taxon>
        <taxon>Embryophyta</taxon>
        <taxon>Tracheophyta</taxon>
        <taxon>Spermatophyta</taxon>
        <taxon>Magnoliopsida</taxon>
        <taxon>eudicotyledons</taxon>
        <taxon>Gunneridae</taxon>
        <taxon>Pentapetalae</taxon>
        <taxon>asterids</taxon>
        <taxon>campanulids</taxon>
        <taxon>Asterales</taxon>
        <taxon>Asteraceae</taxon>
        <taxon>Asteroideae</taxon>
        <taxon>Anthemideae</taxon>
        <taxon>Anthemidinae</taxon>
        <taxon>Tanacetum</taxon>
    </lineage>
</organism>
<name>A0A699X9Z6_TANCI</name>
<proteinExistence type="predicted"/>
<evidence type="ECO:0000313" key="1">
    <source>
        <dbReference type="EMBL" id="GFD56517.1"/>
    </source>
</evidence>
<accession>A0A699X9Z6</accession>
<protein>
    <submittedName>
        <fullName evidence="1">Uncharacterized protein</fullName>
    </submittedName>
</protein>